<name>A0AAD1SV61_PELCU</name>
<evidence type="ECO:0000313" key="2">
    <source>
        <dbReference type="Proteomes" id="UP001295444"/>
    </source>
</evidence>
<keyword evidence="2" id="KW-1185">Reference proteome</keyword>
<dbReference type="EMBL" id="OW240919">
    <property type="protein sequence ID" value="CAH2311811.1"/>
    <property type="molecule type" value="Genomic_DNA"/>
</dbReference>
<protein>
    <submittedName>
        <fullName evidence="1">Uncharacterized protein</fullName>
    </submittedName>
</protein>
<gene>
    <name evidence="1" type="ORF">PECUL_23A058440</name>
</gene>
<evidence type="ECO:0000313" key="1">
    <source>
        <dbReference type="EMBL" id="CAH2311811.1"/>
    </source>
</evidence>
<organism evidence="1 2">
    <name type="scientific">Pelobates cultripes</name>
    <name type="common">Western spadefoot toad</name>
    <dbReference type="NCBI Taxonomy" id="61616"/>
    <lineage>
        <taxon>Eukaryota</taxon>
        <taxon>Metazoa</taxon>
        <taxon>Chordata</taxon>
        <taxon>Craniata</taxon>
        <taxon>Vertebrata</taxon>
        <taxon>Euteleostomi</taxon>
        <taxon>Amphibia</taxon>
        <taxon>Batrachia</taxon>
        <taxon>Anura</taxon>
        <taxon>Pelobatoidea</taxon>
        <taxon>Pelobatidae</taxon>
        <taxon>Pelobates</taxon>
    </lineage>
</organism>
<feature type="non-terminal residue" evidence="1">
    <location>
        <position position="1"/>
    </location>
</feature>
<feature type="non-terminal residue" evidence="1">
    <location>
        <position position="52"/>
    </location>
</feature>
<reference evidence="1" key="1">
    <citation type="submission" date="2022-03" db="EMBL/GenBank/DDBJ databases">
        <authorList>
            <person name="Alioto T."/>
            <person name="Alioto T."/>
            <person name="Gomez Garrido J."/>
        </authorList>
    </citation>
    <scope>NUCLEOTIDE SEQUENCE</scope>
</reference>
<dbReference type="Proteomes" id="UP001295444">
    <property type="component" value="Chromosome 08"/>
</dbReference>
<sequence length="52" mass="5891">IMGEEFFPRVASQVYIQVAKHESEQPKKLNRVKNIGMGRECLRKTAGGQQDS</sequence>
<dbReference type="AlphaFoldDB" id="A0AAD1SV61"/>
<accession>A0AAD1SV61</accession>
<proteinExistence type="predicted"/>